<keyword evidence="2" id="KW-0819">tRNA processing</keyword>
<dbReference type="GO" id="GO:0000214">
    <property type="term" value="C:tRNA-intron endonuclease complex"/>
    <property type="evidence" value="ECO:0007669"/>
    <property type="project" value="TreeGrafter"/>
</dbReference>
<comment type="similarity">
    <text evidence="1">Belongs to the SEN54 family.</text>
</comment>
<evidence type="ECO:0000256" key="2">
    <source>
        <dbReference type="ARBA" id="ARBA00022694"/>
    </source>
</evidence>
<dbReference type="AlphaFoldDB" id="M7PLH9"/>
<gene>
    <name evidence="4" type="ORF">PNEG_00323</name>
</gene>
<dbReference type="RefSeq" id="XP_007872196.1">
    <property type="nucleotide sequence ID" value="XM_007874005.1"/>
</dbReference>
<dbReference type="PANTHER" id="PTHR21027">
    <property type="entry name" value="TRNA-SPLICING ENDONUCLEASE SUBUNIT SEN54"/>
    <property type="match status" value="1"/>
</dbReference>
<reference evidence="5" key="1">
    <citation type="journal article" date="2016" name="Nat. Commun.">
        <title>Genome analysis of three Pneumocystis species reveals adaptation mechanisms to life exclusively in mammalian hosts.</title>
        <authorList>
            <person name="Ma L."/>
            <person name="Chen Z."/>
            <person name="Huang D.W."/>
            <person name="Kutty G."/>
            <person name="Ishihara M."/>
            <person name="Wang H."/>
            <person name="Abouelleil A."/>
            <person name="Bishop L."/>
            <person name="Davey E."/>
            <person name="Deng R."/>
            <person name="Deng X."/>
            <person name="Fan L."/>
            <person name="Fantoni G."/>
            <person name="Fitzgerald M."/>
            <person name="Gogineni E."/>
            <person name="Goldberg J.M."/>
            <person name="Handley G."/>
            <person name="Hu X."/>
            <person name="Huber C."/>
            <person name="Jiao X."/>
            <person name="Jones K."/>
            <person name="Levin J.Z."/>
            <person name="Liu Y."/>
            <person name="Macdonald P."/>
            <person name="Melnikov A."/>
            <person name="Raley C."/>
            <person name="Sassi M."/>
            <person name="Sherman B.T."/>
            <person name="Song X."/>
            <person name="Sykes S."/>
            <person name="Tran B."/>
            <person name="Walsh L."/>
            <person name="Xia Y."/>
            <person name="Yang J."/>
            <person name="Young S."/>
            <person name="Zeng Q."/>
            <person name="Zheng X."/>
            <person name="Stephens R."/>
            <person name="Nusbaum C."/>
            <person name="Birren B.W."/>
            <person name="Azadi P."/>
            <person name="Lempicki R.A."/>
            <person name="Cuomo C.A."/>
            <person name="Kovacs J.A."/>
        </authorList>
    </citation>
    <scope>NUCLEOTIDE SEQUENCE [LARGE SCALE GENOMIC DNA]</scope>
    <source>
        <strain evidence="5">B123</strain>
    </source>
</reference>
<evidence type="ECO:0000313" key="4">
    <source>
        <dbReference type="EMBL" id="EMR11294.1"/>
    </source>
</evidence>
<name>M7PLH9_PNEMU</name>
<accession>M7PLH9</accession>
<dbReference type="GO" id="GO:0032473">
    <property type="term" value="C:cytoplasmic side of mitochondrial outer membrane"/>
    <property type="evidence" value="ECO:0007669"/>
    <property type="project" value="EnsemblFungi"/>
</dbReference>
<comment type="caution">
    <text evidence="4">The sequence shown here is derived from an EMBL/GenBank/DDBJ whole genome shotgun (WGS) entry which is preliminary data.</text>
</comment>
<dbReference type="VEuPathDB" id="FungiDB:PNEG_00323"/>
<dbReference type="GO" id="GO:0000379">
    <property type="term" value="P:tRNA-type intron splice site recognition and cleavage"/>
    <property type="evidence" value="ECO:0007669"/>
    <property type="project" value="TreeGrafter"/>
</dbReference>
<dbReference type="OMA" id="FNVWKPQ"/>
<organism evidence="4 5">
    <name type="scientific">Pneumocystis murina (strain B123)</name>
    <name type="common">Mouse pneumocystis pneumonia agent</name>
    <name type="synonym">Pneumocystis carinii f. sp. muris</name>
    <dbReference type="NCBI Taxonomy" id="1069680"/>
    <lineage>
        <taxon>Eukaryota</taxon>
        <taxon>Fungi</taxon>
        <taxon>Dikarya</taxon>
        <taxon>Ascomycota</taxon>
        <taxon>Taphrinomycotina</taxon>
        <taxon>Pneumocystomycetes</taxon>
        <taxon>Pneumocystaceae</taxon>
        <taxon>Pneumocystis</taxon>
    </lineage>
</organism>
<dbReference type="InterPro" id="IPR024337">
    <property type="entry name" value="tRNA_splic_suSen54"/>
</dbReference>
<evidence type="ECO:0000313" key="5">
    <source>
        <dbReference type="Proteomes" id="UP000011958"/>
    </source>
</evidence>
<evidence type="ECO:0000259" key="3">
    <source>
        <dbReference type="Pfam" id="PF12928"/>
    </source>
</evidence>
<evidence type="ECO:0000256" key="1">
    <source>
        <dbReference type="ARBA" id="ARBA00005736"/>
    </source>
</evidence>
<keyword evidence="5" id="KW-1185">Reference proteome</keyword>
<dbReference type="InterPro" id="IPR024336">
    <property type="entry name" value="tRNA_splic_suSen54_N"/>
</dbReference>
<dbReference type="GeneID" id="19894021"/>
<sequence length="364" mass="42607">MSSDFDIEDEIQDFSLLSDYKRNISNTVFLKRGEKDFEPDGTFKQQEVLRNRINSMFNVISGERCISKKIYSKAIWVSDLKLARVERMRGTQFKSLGKCVNDVVWLLPEEVIYLVERGSLECWWENGIPMSLQAVYSACLEESGGIERYQVYSYLKRLGYYVFRPVKCENGVSRFSFLVSYGSEKISPFFLWMKALIRFVYSIFEKYTANNWNTLVGGRCYHSYNQIYKSLEIIPYHCPPSSEENYIYDENKAKDPFSIAYYVWKPIPNFRKSKLENPDFRIIVVNSRTTSLPSLKEFSDIFDSVPLINYEKNTTAFQRLKNGARHIIFALIDSGAISFIKFMDIGFGNEKMYIKDDTHKKIKL</sequence>
<protein>
    <recommendedName>
        <fullName evidence="3">tRNA-splicing endonuclease subunit Sen54 N-terminal domain-containing protein</fullName>
    </recommendedName>
</protein>
<dbReference type="OrthoDB" id="408683at2759"/>
<dbReference type="HOGENOM" id="CLU_028449_0_1_1"/>
<dbReference type="eggNOG" id="KOG4772">
    <property type="taxonomic scope" value="Eukaryota"/>
</dbReference>
<dbReference type="Pfam" id="PF12928">
    <property type="entry name" value="tRNA_int_end_N2"/>
    <property type="match status" value="1"/>
</dbReference>
<dbReference type="PANTHER" id="PTHR21027:SF1">
    <property type="entry name" value="TRNA-SPLICING ENDONUCLEASE SUBUNIT SEN54"/>
    <property type="match status" value="1"/>
</dbReference>
<dbReference type="STRING" id="1069680.M7PLH9"/>
<feature type="domain" description="tRNA-splicing endonuclease subunit Sen54 N-terminal" evidence="3">
    <location>
        <begin position="57"/>
        <end position="124"/>
    </location>
</feature>
<dbReference type="EMBL" id="AFWA02000001">
    <property type="protein sequence ID" value="EMR11294.1"/>
    <property type="molecule type" value="Genomic_DNA"/>
</dbReference>
<dbReference type="Proteomes" id="UP000011958">
    <property type="component" value="Unassembled WGS sequence"/>
</dbReference>
<proteinExistence type="inferred from homology"/>